<protein>
    <submittedName>
        <fullName evidence="1">Uncharacterized protein</fullName>
    </submittedName>
</protein>
<dbReference type="Proteomes" id="UP001419268">
    <property type="component" value="Unassembled WGS sequence"/>
</dbReference>
<dbReference type="EMBL" id="JBBNAG010000003">
    <property type="protein sequence ID" value="KAK9148741.1"/>
    <property type="molecule type" value="Genomic_DNA"/>
</dbReference>
<comment type="caution">
    <text evidence="1">The sequence shown here is derived from an EMBL/GenBank/DDBJ whole genome shotgun (WGS) entry which is preliminary data.</text>
</comment>
<dbReference type="AlphaFoldDB" id="A0AAP0KA36"/>
<gene>
    <name evidence="1" type="ORF">Scep_007498</name>
</gene>
<name>A0AAP0KA36_9MAGN</name>
<accession>A0AAP0KA36</accession>
<reference evidence="1 2" key="1">
    <citation type="submission" date="2024-01" db="EMBL/GenBank/DDBJ databases">
        <title>Genome assemblies of Stephania.</title>
        <authorList>
            <person name="Yang L."/>
        </authorList>
    </citation>
    <scope>NUCLEOTIDE SEQUENCE [LARGE SCALE GENOMIC DNA]</scope>
    <source>
        <strain evidence="1">JXDWG</strain>
        <tissue evidence="1">Leaf</tissue>
    </source>
</reference>
<evidence type="ECO:0000313" key="1">
    <source>
        <dbReference type="EMBL" id="KAK9148741.1"/>
    </source>
</evidence>
<evidence type="ECO:0000313" key="2">
    <source>
        <dbReference type="Proteomes" id="UP001419268"/>
    </source>
</evidence>
<keyword evidence="2" id="KW-1185">Reference proteome</keyword>
<proteinExistence type="predicted"/>
<organism evidence="1 2">
    <name type="scientific">Stephania cephalantha</name>
    <dbReference type="NCBI Taxonomy" id="152367"/>
    <lineage>
        <taxon>Eukaryota</taxon>
        <taxon>Viridiplantae</taxon>
        <taxon>Streptophyta</taxon>
        <taxon>Embryophyta</taxon>
        <taxon>Tracheophyta</taxon>
        <taxon>Spermatophyta</taxon>
        <taxon>Magnoliopsida</taxon>
        <taxon>Ranunculales</taxon>
        <taxon>Menispermaceae</taxon>
        <taxon>Menispermoideae</taxon>
        <taxon>Cissampelideae</taxon>
        <taxon>Stephania</taxon>
    </lineage>
</organism>
<sequence length="66" mass="7615">MGFRSSPFRFHWFDSSSSSRNVSNLLLSFPSLFFYISSLSLLSPSLFLSHFREFPLDSLSLSDSRE</sequence>